<keyword evidence="3" id="KW-1185">Reference proteome</keyword>
<evidence type="ECO:0000313" key="2">
    <source>
        <dbReference type="EMBL" id="SEA59002.1"/>
    </source>
</evidence>
<name>A0A1H4CFZ8_9BACT</name>
<gene>
    <name evidence="2" type="ORF">SAMN05660909_02600</name>
</gene>
<dbReference type="Proteomes" id="UP000199656">
    <property type="component" value="Unassembled WGS sequence"/>
</dbReference>
<evidence type="ECO:0000313" key="3">
    <source>
        <dbReference type="Proteomes" id="UP000199656"/>
    </source>
</evidence>
<keyword evidence="1" id="KW-0732">Signal</keyword>
<sequence length="164" mass="18768">MKFSRNIILLVFLLMNANGAIAQRVHESKARLSRTDSIIIRYLLVNNQFPDLSANDTSNLTSERNNIIKRAISVKRASGKYIEVIGFGSNVSHSHNYILFVNNSSYKIIGSEDLENNILEMNRYLKESNIKLTNNERLICYDILIMNSSQREEGPKLMNDDMPN</sequence>
<dbReference type="STRING" id="408074.SAMN05660909_02600"/>
<protein>
    <submittedName>
        <fullName evidence="2">Uncharacterized protein</fullName>
    </submittedName>
</protein>
<accession>A0A1H4CFZ8</accession>
<dbReference type="EMBL" id="FNRL01000010">
    <property type="protein sequence ID" value="SEA59002.1"/>
    <property type="molecule type" value="Genomic_DNA"/>
</dbReference>
<feature type="signal peptide" evidence="1">
    <location>
        <begin position="1"/>
        <end position="22"/>
    </location>
</feature>
<reference evidence="3" key="1">
    <citation type="submission" date="2016-10" db="EMBL/GenBank/DDBJ databases">
        <authorList>
            <person name="Varghese N."/>
            <person name="Submissions S."/>
        </authorList>
    </citation>
    <scope>NUCLEOTIDE SEQUENCE [LARGE SCALE GENOMIC DNA]</scope>
    <source>
        <strain evidence="3">DSM 23920</strain>
    </source>
</reference>
<dbReference type="OrthoDB" id="9974221at2"/>
<feature type="chain" id="PRO_5011513325" evidence="1">
    <location>
        <begin position="23"/>
        <end position="164"/>
    </location>
</feature>
<organism evidence="2 3">
    <name type="scientific">Chitinophaga terrae</name>
    <name type="common">ex Kim and Jung 2007</name>
    <dbReference type="NCBI Taxonomy" id="408074"/>
    <lineage>
        <taxon>Bacteria</taxon>
        <taxon>Pseudomonadati</taxon>
        <taxon>Bacteroidota</taxon>
        <taxon>Chitinophagia</taxon>
        <taxon>Chitinophagales</taxon>
        <taxon>Chitinophagaceae</taxon>
        <taxon>Chitinophaga</taxon>
    </lineage>
</organism>
<evidence type="ECO:0000256" key="1">
    <source>
        <dbReference type="SAM" id="SignalP"/>
    </source>
</evidence>
<proteinExistence type="predicted"/>
<dbReference type="AlphaFoldDB" id="A0A1H4CFZ8"/>
<dbReference type="RefSeq" id="WP_139170141.1">
    <property type="nucleotide sequence ID" value="NZ_BKAT01000007.1"/>
</dbReference>